<dbReference type="AlphaFoldDB" id="A0ABD0BFE8"/>
<dbReference type="Proteomes" id="UP000248741">
    <property type="component" value="Chromosome 1"/>
</dbReference>
<organism evidence="2 5">
    <name type="scientific">Corynebacterium ulcerans</name>
    <dbReference type="NCBI Taxonomy" id="65058"/>
    <lineage>
        <taxon>Bacteria</taxon>
        <taxon>Bacillati</taxon>
        <taxon>Actinomycetota</taxon>
        <taxon>Actinomycetes</taxon>
        <taxon>Mycobacteriales</taxon>
        <taxon>Corynebacteriaceae</taxon>
        <taxon>Corynebacterium</taxon>
    </lineage>
</organism>
<evidence type="ECO:0000313" key="3">
    <source>
        <dbReference type="EMBL" id="SQG51245.1"/>
    </source>
</evidence>
<evidence type="ECO:0000313" key="2">
    <source>
        <dbReference type="EMBL" id="GJJ42699.1"/>
    </source>
</evidence>
<dbReference type="KEGG" id="cuz:Cul05146_0788"/>
<protein>
    <submittedName>
        <fullName evidence="2">Uncharacterized protein</fullName>
    </submittedName>
</protein>
<proteinExistence type="predicted"/>
<sequence length="408" mass="43656">MTRDFHPRGVPDEQLAWQLSDALKKADPAPDHGYHALSAAEKATAEHNLARIMNSEGAAGANVRGLWGNRQRRFIAVAAAVVVIAVGGLSLPSLIDTHPAQASAAEVLRAAAVSVGQQPEAAAVAITSNDYLRRVDKNDSGEVITQYEVAPSGDVTPTVTVKGTIDVALTAIADNPAPVVSPESVNTRPLEPLIRETFGSSDGEKVRGALSLLLIPGVHSHVKQKLYEYLAAIPGNELAHVKSSQTRVRGDDEIVSVIRERDQLSFDLLPATGQLVRVTGLYAGVETTVDAAGILDCVRVSGLDGPENLSLSCADGNYTINDISWNKWGGDQAIGHGTAWINDCKETCAEGKFHSFPVTLTAHDKRRCGYNLDVYTKLDLDYGRQESAPDNETIPITCAADFLNQEQH</sequence>
<keyword evidence="1" id="KW-0812">Transmembrane</keyword>
<reference evidence="3 4" key="1">
    <citation type="submission" date="2018-06" db="EMBL/GenBank/DDBJ databases">
        <authorList>
            <consortium name="Pathogen Informatics"/>
            <person name="Doyle S."/>
        </authorList>
    </citation>
    <scope>NUCLEOTIDE SEQUENCE [LARGE SCALE GENOMIC DNA]</scope>
    <source>
        <strain evidence="3 4">NCTC7908</strain>
    </source>
</reference>
<keyword evidence="1" id="KW-1133">Transmembrane helix</keyword>
<gene>
    <name evidence="2" type="ORF">CULCOIPH005_08880</name>
    <name evidence="3" type="ORF">NCTC7908_01132</name>
</gene>
<evidence type="ECO:0000256" key="1">
    <source>
        <dbReference type="SAM" id="Phobius"/>
    </source>
</evidence>
<dbReference type="Proteomes" id="UP001205910">
    <property type="component" value="Unassembled WGS sequence"/>
</dbReference>
<evidence type="ECO:0000313" key="5">
    <source>
        <dbReference type="Proteomes" id="UP001205910"/>
    </source>
</evidence>
<reference evidence="2 5" key="2">
    <citation type="submission" date="2021-11" db="EMBL/GenBank/DDBJ databases">
        <title>Whole genome sequences of diphtheriae toxin producing Corynebacterium ulcerans isolates from cats in Osaka, Japan.</title>
        <authorList>
            <person name="Umeda K."/>
            <person name="Hirai Y."/>
        </authorList>
    </citation>
    <scope>NUCLEOTIDE SEQUENCE [LARGE SCALE GENOMIC DNA]</scope>
    <source>
        <strain evidence="2 5">12109B-1</strain>
    </source>
</reference>
<feature type="transmembrane region" description="Helical" evidence="1">
    <location>
        <begin position="74"/>
        <end position="95"/>
    </location>
</feature>
<name>A0ABD0BFE8_CORUL</name>
<dbReference type="EMBL" id="LS483400">
    <property type="protein sequence ID" value="SQG51245.1"/>
    <property type="molecule type" value="Genomic_DNA"/>
</dbReference>
<evidence type="ECO:0000313" key="4">
    <source>
        <dbReference type="Proteomes" id="UP000248741"/>
    </source>
</evidence>
<dbReference type="EMBL" id="BQFK01000002">
    <property type="protein sequence ID" value="GJJ42699.1"/>
    <property type="molecule type" value="Genomic_DNA"/>
</dbReference>
<dbReference type="RefSeq" id="WP_014836167.1">
    <property type="nucleotide sequence ID" value="NZ_AP019662.1"/>
</dbReference>
<keyword evidence="1" id="KW-0472">Membrane</keyword>
<accession>A0ABD0BFE8</accession>